<dbReference type="EMBL" id="JADIKE010000037">
    <property type="protein sequence ID" value="MBM7126683.1"/>
    <property type="molecule type" value="Genomic_DNA"/>
</dbReference>
<comment type="caution">
    <text evidence="2">The sequence shown here is derived from an EMBL/GenBank/DDBJ whole genome shotgun (WGS) entry which is preliminary data.</text>
</comment>
<dbReference type="Proteomes" id="UP001430149">
    <property type="component" value="Unassembled WGS sequence"/>
</dbReference>
<dbReference type="RefSeq" id="WP_284384682.1">
    <property type="nucleotide sequence ID" value="NZ_BSNR01000004.1"/>
</dbReference>
<gene>
    <name evidence="2" type="ORF">ISP19_14975</name>
</gene>
<feature type="region of interest" description="Disordered" evidence="1">
    <location>
        <begin position="1"/>
        <end position="27"/>
    </location>
</feature>
<evidence type="ECO:0008006" key="4">
    <source>
        <dbReference type="Google" id="ProtNLM"/>
    </source>
</evidence>
<reference evidence="2" key="1">
    <citation type="submission" date="2020-10" db="EMBL/GenBank/DDBJ databases">
        <title>Phylogeny of dyella-like bacteria.</title>
        <authorList>
            <person name="Fu J."/>
        </authorList>
    </citation>
    <scope>NUCLEOTIDE SEQUENCE</scope>
    <source>
        <strain evidence="2">DHOC52</strain>
    </source>
</reference>
<dbReference type="InterPro" id="IPR024079">
    <property type="entry name" value="MetalloPept_cat_dom_sf"/>
</dbReference>
<proteinExistence type="predicted"/>
<feature type="compositionally biased region" description="Polar residues" evidence="1">
    <location>
        <begin position="1"/>
        <end position="23"/>
    </location>
</feature>
<organism evidence="2 3">
    <name type="scientific">Dyella flava</name>
    <dbReference type="NCBI Taxonomy" id="1920170"/>
    <lineage>
        <taxon>Bacteria</taxon>
        <taxon>Pseudomonadati</taxon>
        <taxon>Pseudomonadota</taxon>
        <taxon>Gammaproteobacteria</taxon>
        <taxon>Lysobacterales</taxon>
        <taxon>Rhodanobacteraceae</taxon>
        <taxon>Dyella</taxon>
    </lineage>
</organism>
<evidence type="ECO:0000256" key="1">
    <source>
        <dbReference type="SAM" id="MobiDB-lite"/>
    </source>
</evidence>
<accession>A0ABS2K8M7</accession>
<sequence>MASQGTSSPTTAQHATKNPSDISSLKPFYVEHVTESHPFLENEKENKDGLPLSQPEHNRVMKALGTAITWTQKAISALKDPSGWSGETKKLLSDLFPGGLQEPSQRQALKTQLTYTLDGLQKLRDDNASTVRSMSSEHRLGLSMSMIDPETHDKIRFDRMYISEKSLKDRPDDALAATVLHEASHTYADTSDNWKTRPNHSSPPDGKPSFSFDTHLSVPDPVSGKSHSDLTFTNAVNNASTVEVATEVLAGVPFNSIA</sequence>
<evidence type="ECO:0000313" key="2">
    <source>
        <dbReference type="EMBL" id="MBM7126683.1"/>
    </source>
</evidence>
<keyword evidence="3" id="KW-1185">Reference proteome</keyword>
<evidence type="ECO:0000313" key="3">
    <source>
        <dbReference type="Proteomes" id="UP001430149"/>
    </source>
</evidence>
<feature type="region of interest" description="Disordered" evidence="1">
    <location>
        <begin position="189"/>
        <end position="227"/>
    </location>
</feature>
<protein>
    <recommendedName>
        <fullName evidence="4">Lysine-specific metallo-endopeptidase</fullName>
    </recommendedName>
</protein>
<name>A0ABS2K8M7_9GAMM</name>
<dbReference type="Gene3D" id="3.40.390.10">
    <property type="entry name" value="Collagenase (Catalytic Domain)"/>
    <property type="match status" value="1"/>
</dbReference>